<dbReference type="Pfam" id="PF00934">
    <property type="entry name" value="PE"/>
    <property type="match status" value="1"/>
</dbReference>
<evidence type="ECO:0000259" key="1">
    <source>
        <dbReference type="Pfam" id="PF00934"/>
    </source>
</evidence>
<dbReference type="InterPro" id="IPR029058">
    <property type="entry name" value="AB_hydrolase_fold"/>
</dbReference>
<dbReference type="EMBL" id="AP017624">
    <property type="protein sequence ID" value="BAV43557.1"/>
    <property type="molecule type" value="Genomic_DNA"/>
</dbReference>
<evidence type="ECO:0000259" key="2">
    <source>
        <dbReference type="Pfam" id="PF08237"/>
    </source>
</evidence>
<dbReference type="InterPro" id="IPR038332">
    <property type="entry name" value="PPE_sf"/>
</dbReference>
<gene>
    <name evidence="3" type="ORF">SHTP_4670</name>
</gene>
<evidence type="ECO:0000313" key="3">
    <source>
        <dbReference type="EMBL" id="BAV43557.1"/>
    </source>
</evidence>
<feature type="domain" description="PE-PPE" evidence="2">
    <location>
        <begin position="159"/>
        <end position="396"/>
    </location>
</feature>
<dbReference type="SUPFAM" id="SSF140459">
    <property type="entry name" value="PE/PPE dimer-like"/>
    <property type="match status" value="1"/>
</dbReference>
<accession>A0A1B4Y923</accession>
<dbReference type="AlphaFoldDB" id="A0A1B4Y923"/>
<dbReference type="Proteomes" id="UP000218067">
    <property type="component" value="Chromosome"/>
</dbReference>
<evidence type="ECO:0000313" key="4">
    <source>
        <dbReference type="Proteomes" id="UP000218067"/>
    </source>
</evidence>
<dbReference type="Gene3D" id="1.10.287.850">
    <property type="entry name" value="HP0062-like domain"/>
    <property type="match status" value="1"/>
</dbReference>
<dbReference type="GeneID" id="93439230"/>
<dbReference type="Gene3D" id="3.40.50.1820">
    <property type="entry name" value="alpha/beta hydrolase"/>
    <property type="match status" value="1"/>
</dbReference>
<proteinExistence type="predicted"/>
<dbReference type="InterPro" id="IPR013228">
    <property type="entry name" value="PE-PPE_C"/>
</dbReference>
<dbReference type="RefSeq" id="WP_096372022.1">
    <property type="nucleotide sequence ID" value="NZ_AP017624.1"/>
</dbReference>
<sequence length="503" mass="52384">MSYVITSPEMLTTAATDLDGIGSAIKATSAAVAGPTTGVAAAAADEVSGAIAKLFGMFGQEYQSVVAQAGAFQTEFTRLLATAGDSYAITEASNALGALNTQAQTLLGGAFGTAAVTSATGPLAAGTHVAFVMGGTAIPWPDATYVTAVQDLFIDPHFPGFTTQVLFTPEQLWPITSNLGSLTFGQSVAQGVAILRDALSAQLSDPANTAVVFGYSQSATIATNQIRAFMSQLNPPSPSQLSFVLTGNPNNPDGGVLERFNGLCLPIVDVLFNGATPPDSPYPTAIYTAQYDGIANFPRYPLNVVSDVNAIMGFLYDEHYYAGLTSNPNAIDSGPTVANAVQLPTSPGYTGNTEYYMVLAQHLPLTDPLRQIPYVGTPIADLIQPSLRVIVDLGYSDYGPGQNYADIPTPASLFSLPNPLAVSYYLGKGAVQGVQAFMVDEGWLPQSYLPDTYPYVASLSPGLNVYLGQPSVTGLSLLTGALGTAARDLGWIPSWDQGSGVVD</sequence>
<dbReference type="SUPFAM" id="SSF53474">
    <property type="entry name" value="alpha/beta-Hydrolases"/>
    <property type="match status" value="1"/>
</dbReference>
<feature type="domain" description="PE" evidence="1">
    <location>
        <begin position="4"/>
        <end position="94"/>
    </location>
</feature>
<organism evidence="3 4">
    <name type="scientific">Mycobacterium ulcerans subsp. shinshuense</name>
    <dbReference type="NCBI Taxonomy" id="1124626"/>
    <lineage>
        <taxon>Bacteria</taxon>
        <taxon>Bacillati</taxon>
        <taxon>Actinomycetota</taxon>
        <taxon>Actinomycetes</taxon>
        <taxon>Mycobacteriales</taxon>
        <taxon>Mycobacteriaceae</taxon>
        <taxon>Mycobacterium</taxon>
        <taxon>Mycobacterium ulcerans group</taxon>
    </lineage>
</organism>
<reference evidence="3 4" key="1">
    <citation type="submission" date="2016-08" db="EMBL/GenBank/DDBJ databases">
        <title>Complete genome sequence of Mycobacterium shinshuense, a subspecies of M. ulcerans.</title>
        <authorList>
            <person name="Yoshida M."/>
            <person name="Ogura Y."/>
            <person name="Hayashi T."/>
            <person name="Hoshino Y."/>
        </authorList>
    </citation>
    <scope>NUCLEOTIDE SEQUENCE [LARGE SCALE GENOMIC DNA]</scope>
    <source>
        <strain evidence="4">ATCC 33728</strain>
    </source>
</reference>
<protein>
    <submittedName>
        <fullName evidence="3">PE family protein</fullName>
    </submittedName>
</protein>
<dbReference type="InterPro" id="IPR000084">
    <property type="entry name" value="PE-PGRS_N"/>
</dbReference>
<dbReference type="Pfam" id="PF08237">
    <property type="entry name" value="PE-PPE"/>
    <property type="match status" value="1"/>
</dbReference>
<name>A0A1B4Y923_MYCUL</name>